<evidence type="ECO:0000313" key="1">
    <source>
        <dbReference type="EMBL" id="KAK1415218.1"/>
    </source>
</evidence>
<dbReference type="Proteomes" id="UP001229421">
    <property type="component" value="Unassembled WGS sequence"/>
</dbReference>
<proteinExistence type="predicted"/>
<keyword evidence="2" id="KW-1185">Reference proteome</keyword>
<organism evidence="1 2">
    <name type="scientific">Tagetes erecta</name>
    <name type="common">African marigold</name>
    <dbReference type="NCBI Taxonomy" id="13708"/>
    <lineage>
        <taxon>Eukaryota</taxon>
        <taxon>Viridiplantae</taxon>
        <taxon>Streptophyta</taxon>
        <taxon>Embryophyta</taxon>
        <taxon>Tracheophyta</taxon>
        <taxon>Spermatophyta</taxon>
        <taxon>Magnoliopsida</taxon>
        <taxon>eudicotyledons</taxon>
        <taxon>Gunneridae</taxon>
        <taxon>Pentapetalae</taxon>
        <taxon>asterids</taxon>
        <taxon>campanulids</taxon>
        <taxon>Asterales</taxon>
        <taxon>Asteraceae</taxon>
        <taxon>Asteroideae</taxon>
        <taxon>Heliantheae alliance</taxon>
        <taxon>Tageteae</taxon>
        <taxon>Tagetes</taxon>
    </lineage>
</organism>
<accession>A0AAD8NNX6</accession>
<dbReference type="EMBL" id="JAUHHV010000008">
    <property type="protein sequence ID" value="KAK1415218.1"/>
    <property type="molecule type" value="Genomic_DNA"/>
</dbReference>
<evidence type="ECO:0000313" key="2">
    <source>
        <dbReference type="Proteomes" id="UP001229421"/>
    </source>
</evidence>
<dbReference type="AlphaFoldDB" id="A0AAD8NNX6"/>
<name>A0AAD8NNX6_TARER</name>
<gene>
    <name evidence="1" type="ORF">QVD17_30991</name>
</gene>
<reference evidence="1" key="1">
    <citation type="journal article" date="2023" name="bioRxiv">
        <title>Improved chromosome-level genome assembly for marigold (Tagetes erecta).</title>
        <authorList>
            <person name="Jiang F."/>
            <person name="Yuan L."/>
            <person name="Wang S."/>
            <person name="Wang H."/>
            <person name="Xu D."/>
            <person name="Wang A."/>
            <person name="Fan W."/>
        </authorList>
    </citation>
    <scope>NUCLEOTIDE SEQUENCE</scope>
    <source>
        <strain evidence="1">WSJ</strain>
        <tissue evidence="1">Leaf</tissue>
    </source>
</reference>
<protein>
    <submittedName>
        <fullName evidence="1">Uncharacterized protein</fullName>
    </submittedName>
</protein>
<sequence length="91" mass="10942">MKLNCEGGLLEVFDSRFSYFHHLYVCWSLTPSFAWHELKVTCFNFFFFINMLDETTSCNFLEVYGVGLWHFPKYGSLMLHIQFYFGIKRML</sequence>
<comment type="caution">
    <text evidence="1">The sequence shown here is derived from an EMBL/GenBank/DDBJ whole genome shotgun (WGS) entry which is preliminary data.</text>
</comment>